<dbReference type="InterPro" id="IPR036390">
    <property type="entry name" value="WH_DNA-bd_sf"/>
</dbReference>
<dbReference type="SUPFAM" id="SSF46785">
    <property type="entry name" value="Winged helix' DNA-binding domain"/>
    <property type="match status" value="1"/>
</dbReference>
<dbReference type="InterPro" id="IPR005119">
    <property type="entry name" value="LysR_subst-bd"/>
</dbReference>
<evidence type="ECO:0000256" key="2">
    <source>
        <dbReference type="ARBA" id="ARBA00023015"/>
    </source>
</evidence>
<evidence type="ECO:0000256" key="3">
    <source>
        <dbReference type="ARBA" id="ARBA00023125"/>
    </source>
</evidence>
<gene>
    <name evidence="6" type="ORF">GCM10008090_28170</name>
</gene>
<dbReference type="PRINTS" id="PR00039">
    <property type="entry name" value="HTHLYSR"/>
</dbReference>
<dbReference type="PROSITE" id="PS50931">
    <property type="entry name" value="HTH_LYSR"/>
    <property type="match status" value="1"/>
</dbReference>
<evidence type="ECO:0000313" key="6">
    <source>
        <dbReference type="EMBL" id="GHA16872.1"/>
    </source>
</evidence>
<dbReference type="Gene3D" id="1.10.10.10">
    <property type="entry name" value="Winged helix-like DNA-binding domain superfamily/Winged helix DNA-binding domain"/>
    <property type="match status" value="1"/>
</dbReference>
<accession>A0A918RZ28</accession>
<dbReference type="FunFam" id="1.10.10.10:FF:000001">
    <property type="entry name" value="LysR family transcriptional regulator"/>
    <property type="match status" value="1"/>
</dbReference>
<reference evidence="6" key="2">
    <citation type="submission" date="2020-09" db="EMBL/GenBank/DDBJ databases">
        <authorList>
            <person name="Sun Q."/>
            <person name="Kim S."/>
        </authorList>
    </citation>
    <scope>NUCLEOTIDE SEQUENCE</scope>
    <source>
        <strain evidence="6">KCTC 12711</strain>
    </source>
</reference>
<keyword evidence="3" id="KW-0238">DNA-binding</keyword>
<dbReference type="Gene3D" id="3.40.190.10">
    <property type="entry name" value="Periplasmic binding protein-like II"/>
    <property type="match status" value="2"/>
</dbReference>
<dbReference type="EMBL" id="BMXA01000006">
    <property type="protein sequence ID" value="GHA16872.1"/>
    <property type="molecule type" value="Genomic_DNA"/>
</dbReference>
<dbReference type="SUPFAM" id="SSF53850">
    <property type="entry name" value="Periplasmic binding protein-like II"/>
    <property type="match status" value="1"/>
</dbReference>
<sequence>MKLPTVKQLKYLCALDEHRHFGHAAQACFVSQSALSTAINELEQNLGVTLFERGSVILLTPVGATLVDEAREILNQLDNFVEHAKQAQGAFASDLRFGVIPTIAPFLLPKILRPMRQLYGSNKLYIREDLSPNLLDRLGKGELDVLLFALPYETGQFHTEHLFCDELVLCLPANHLLTEKPSINLKDLKQQDILLLEDGHCLRDQSLKACNLEAQSVRIPYQATSLNTLVQMVVNRVGITLLPEMAVTANITHDTDAQIRHISTNKDVSRRIALVWRKNSPRADEYLKLAEMIREFGPPRRR</sequence>
<dbReference type="GO" id="GO:0003677">
    <property type="term" value="F:DNA binding"/>
    <property type="evidence" value="ECO:0007669"/>
    <property type="project" value="UniProtKB-KW"/>
</dbReference>
<comment type="similarity">
    <text evidence="1">Belongs to the LysR transcriptional regulatory family.</text>
</comment>
<reference evidence="6" key="1">
    <citation type="journal article" date="2014" name="Int. J. Syst. Evol. Microbiol.">
        <title>Complete genome sequence of Corynebacterium casei LMG S-19264T (=DSM 44701T), isolated from a smear-ripened cheese.</title>
        <authorList>
            <consortium name="US DOE Joint Genome Institute (JGI-PGF)"/>
            <person name="Walter F."/>
            <person name="Albersmeier A."/>
            <person name="Kalinowski J."/>
            <person name="Ruckert C."/>
        </authorList>
    </citation>
    <scope>NUCLEOTIDE SEQUENCE</scope>
    <source>
        <strain evidence="6">KCTC 12711</strain>
    </source>
</reference>
<evidence type="ECO:0000313" key="7">
    <source>
        <dbReference type="Proteomes" id="UP000614811"/>
    </source>
</evidence>
<dbReference type="Proteomes" id="UP000614811">
    <property type="component" value="Unassembled WGS sequence"/>
</dbReference>
<dbReference type="RefSeq" id="WP_189402347.1">
    <property type="nucleotide sequence ID" value="NZ_BMXA01000006.1"/>
</dbReference>
<feature type="domain" description="HTH lysR-type" evidence="5">
    <location>
        <begin position="4"/>
        <end position="60"/>
    </location>
</feature>
<organism evidence="6 7">
    <name type="scientific">Arenicella chitinivorans</name>
    <dbReference type="NCBI Taxonomy" id="1329800"/>
    <lineage>
        <taxon>Bacteria</taxon>
        <taxon>Pseudomonadati</taxon>
        <taxon>Pseudomonadota</taxon>
        <taxon>Gammaproteobacteria</taxon>
        <taxon>Arenicellales</taxon>
        <taxon>Arenicellaceae</taxon>
        <taxon>Arenicella</taxon>
    </lineage>
</organism>
<dbReference type="GO" id="GO:0032993">
    <property type="term" value="C:protein-DNA complex"/>
    <property type="evidence" value="ECO:0007669"/>
    <property type="project" value="TreeGrafter"/>
</dbReference>
<dbReference type="CDD" id="cd08411">
    <property type="entry name" value="PBP2_OxyR"/>
    <property type="match status" value="1"/>
</dbReference>
<protein>
    <submittedName>
        <fullName evidence="6">LysR family transcriptional regulator</fullName>
    </submittedName>
</protein>
<dbReference type="InterPro" id="IPR000847">
    <property type="entry name" value="LysR_HTH_N"/>
</dbReference>
<dbReference type="PANTHER" id="PTHR30346">
    <property type="entry name" value="TRANSCRIPTIONAL DUAL REGULATOR HCAR-RELATED"/>
    <property type="match status" value="1"/>
</dbReference>
<dbReference type="InterPro" id="IPR036388">
    <property type="entry name" value="WH-like_DNA-bd_sf"/>
</dbReference>
<dbReference type="AlphaFoldDB" id="A0A918RZ28"/>
<comment type="caution">
    <text evidence="6">The sequence shown here is derived from an EMBL/GenBank/DDBJ whole genome shotgun (WGS) entry which is preliminary data.</text>
</comment>
<keyword evidence="2" id="KW-0805">Transcription regulation</keyword>
<name>A0A918RZ28_9GAMM</name>
<keyword evidence="7" id="KW-1185">Reference proteome</keyword>
<dbReference type="Pfam" id="PF00126">
    <property type="entry name" value="HTH_1"/>
    <property type="match status" value="1"/>
</dbReference>
<dbReference type="GO" id="GO:0003700">
    <property type="term" value="F:DNA-binding transcription factor activity"/>
    <property type="evidence" value="ECO:0007669"/>
    <property type="project" value="InterPro"/>
</dbReference>
<evidence type="ECO:0000259" key="5">
    <source>
        <dbReference type="PROSITE" id="PS50931"/>
    </source>
</evidence>
<evidence type="ECO:0000256" key="4">
    <source>
        <dbReference type="ARBA" id="ARBA00023163"/>
    </source>
</evidence>
<evidence type="ECO:0000256" key="1">
    <source>
        <dbReference type="ARBA" id="ARBA00009437"/>
    </source>
</evidence>
<keyword evidence="4" id="KW-0804">Transcription</keyword>
<dbReference type="Pfam" id="PF03466">
    <property type="entry name" value="LysR_substrate"/>
    <property type="match status" value="1"/>
</dbReference>
<dbReference type="PANTHER" id="PTHR30346:SF10">
    <property type="entry name" value="TRANSCRIPTIONAL REGULATOR OF OXIDATIVE STRESS OXYR"/>
    <property type="match status" value="1"/>
</dbReference>
<proteinExistence type="inferred from homology"/>